<dbReference type="GeneTree" id="ENSGT00940000154289"/>
<dbReference type="GO" id="GO:0005856">
    <property type="term" value="C:cytoskeleton"/>
    <property type="evidence" value="ECO:0007669"/>
    <property type="project" value="TreeGrafter"/>
</dbReference>
<dbReference type="GO" id="GO:0051015">
    <property type="term" value="F:actin filament binding"/>
    <property type="evidence" value="ECO:0007669"/>
    <property type="project" value="TreeGrafter"/>
</dbReference>
<dbReference type="PANTHER" id="PTHR45920:SF7">
    <property type="entry name" value="FORMIN-G"/>
    <property type="match status" value="1"/>
</dbReference>
<dbReference type="GO" id="GO:0030866">
    <property type="term" value="P:cortical actin cytoskeleton organization"/>
    <property type="evidence" value="ECO:0007669"/>
    <property type="project" value="TreeGrafter"/>
</dbReference>
<dbReference type="Pfam" id="PF02181">
    <property type="entry name" value="FH2"/>
    <property type="match status" value="1"/>
</dbReference>
<dbReference type="InterPro" id="IPR015425">
    <property type="entry name" value="FH2_Formin"/>
</dbReference>
<dbReference type="SUPFAM" id="SSF101447">
    <property type="entry name" value="Formin homology 2 domain (FH2 domain)"/>
    <property type="match status" value="1"/>
</dbReference>
<dbReference type="Proteomes" id="UP000314983">
    <property type="component" value="Chromosome 14"/>
</dbReference>
<dbReference type="Gene3D" id="1.20.58.2220">
    <property type="entry name" value="Formin, FH2 domain"/>
    <property type="match status" value="1"/>
</dbReference>
<evidence type="ECO:0000313" key="4">
    <source>
        <dbReference type="Proteomes" id="UP000314983"/>
    </source>
</evidence>
<dbReference type="AlphaFoldDB" id="A0A4W4FAW4"/>
<sequence>MNGGNRTRGQADGFVLDILPKLKDVKSSVSPNAQGPAGIPPTRELKCCRLSFCCRTTPEVFCRTLLHTTCGILMRYDAGRETCVYPLPEPQDLFQASQMKFEDFTKDLLKLQKDLRACTAEVEKVCSVSSEEHLEPFNTKMEEFVSRGEPVSLISLRFLELTVFFSVKPKSGEKEVSPHTFFSVWHEFSTDFKDLWKKENKLILQERCGTARNGMSGWECVQLWRGRDTRGIWSRISAFVLRFKTDSVTFKRVPAG</sequence>
<dbReference type="PANTHER" id="PTHR45920">
    <property type="entry name" value="FORMIN HOMOLOGY 2 DOMAIN CONTAINING, ISOFORM I"/>
    <property type="match status" value="1"/>
</dbReference>
<accession>A0A4W4FAW4</accession>
<dbReference type="GO" id="GO:0005737">
    <property type="term" value="C:cytoplasm"/>
    <property type="evidence" value="ECO:0007669"/>
    <property type="project" value="TreeGrafter"/>
</dbReference>
<evidence type="ECO:0000256" key="1">
    <source>
        <dbReference type="ARBA" id="ARBA00005271"/>
    </source>
</evidence>
<dbReference type="STRING" id="8005.ENSEEEP00000021821"/>
<evidence type="ECO:0000313" key="3">
    <source>
        <dbReference type="Ensembl" id="ENSEEEP00000021821.2"/>
    </source>
</evidence>
<dbReference type="InterPro" id="IPR042201">
    <property type="entry name" value="FH2_Formin_sf"/>
</dbReference>
<name>A0A4W4FAW4_ELEEL</name>
<reference evidence="3" key="4">
    <citation type="submission" date="2025-08" db="UniProtKB">
        <authorList>
            <consortium name="Ensembl"/>
        </authorList>
    </citation>
    <scope>IDENTIFICATION</scope>
</reference>
<reference evidence="3" key="5">
    <citation type="submission" date="2025-09" db="UniProtKB">
        <authorList>
            <consortium name="Ensembl"/>
        </authorList>
    </citation>
    <scope>IDENTIFICATION</scope>
</reference>
<reference evidence="4" key="2">
    <citation type="journal article" date="2017" name="Sci. Adv.">
        <title>A tail of two voltages: Proteomic comparison of the three electric organs of the electric eel.</title>
        <authorList>
            <person name="Traeger L.L."/>
            <person name="Sabat G."/>
            <person name="Barrett-Wilt G.A."/>
            <person name="Wells G.B."/>
            <person name="Sussman M.R."/>
        </authorList>
    </citation>
    <scope>NUCLEOTIDE SEQUENCE [LARGE SCALE GENOMIC DNA]</scope>
</reference>
<reference evidence="4" key="1">
    <citation type="journal article" date="2014" name="Science">
        <title>Nonhuman genetics. Genomic basis for the convergent evolution of electric organs.</title>
        <authorList>
            <person name="Gallant J.R."/>
            <person name="Traeger L.L."/>
            <person name="Volkening J.D."/>
            <person name="Moffett H."/>
            <person name="Chen P.H."/>
            <person name="Novina C.D."/>
            <person name="Phillips G.N.Jr."/>
            <person name="Anand R."/>
            <person name="Wells G.B."/>
            <person name="Pinch M."/>
            <person name="Guth R."/>
            <person name="Unguez G.A."/>
            <person name="Albert J.S."/>
            <person name="Zakon H.H."/>
            <person name="Samanta M.P."/>
            <person name="Sussman M.R."/>
        </authorList>
    </citation>
    <scope>NUCLEOTIDE SEQUENCE [LARGE SCALE GENOMIC DNA]</scope>
</reference>
<organism evidence="3 4">
    <name type="scientific">Electrophorus electricus</name>
    <name type="common">Electric eel</name>
    <name type="synonym">Gymnotus electricus</name>
    <dbReference type="NCBI Taxonomy" id="8005"/>
    <lineage>
        <taxon>Eukaryota</taxon>
        <taxon>Metazoa</taxon>
        <taxon>Chordata</taxon>
        <taxon>Craniata</taxon>
        <taxon>Vertebrata</taxon>
        <taxon>Euteleostomi</taxon>
        <taxon>Actinopterygii</taxon>
        <taxon>Neopterygii</taxon>
        <taxon>Teleostei</taxon>
        <taxon>Ostariophysi</taxon>
        <taxon>Gymnotiformes</taxon>
        <taxon>Gymnotoidei</taxon>
        <taxon>Gymnotidae</taxon>
        <taxon>Electrophorus</taxon>
    </lineage>
</organism>
<comment type="similarity">
    <text evidence="1">Belongs to the formin homology family. Cappuccino subfamily.</text>
</comment>
<dbReference type="Ensembl" id="ENSEEET00000022065.2">
    <property type="protein sequence ID" value="ENSEEEP00000021821.2"/>
    <property type="gene ID" value="ENSEEEG00000010610.2"/>
</dbReference>
<feature type="domain" description="FH2" evidence="2">
    <location>
        <begin position="64"/>
        <end position="193"/>
    </location>
</feature>
<evidence type="ECO:0000259" key="2">
    <source>
        <dbReference type="Pfam" id="PF02181"/>
    </source>
</evidence>
<gene>
    <name evidence="3" type="primary">DDIT4L</name>
</gene>
<reference evidence="3" key="3">
    <citation type="submission" date="2020-05" db="EMBL/GenBank/DDBJ databases">
        <title>Electrophorus electricus (electric eel) genome, fEleEle1, primary haplotype.</title>
        <authorList>
            <person name="Myers G."/>
            <person name="Meyer A."/>
            <person name="Fedrigo O."/>
            <person name="Formenti G."/>
            <person name="Rhie A."/>
            <person name="Tracey A."/>
            <person name="Sims Y."/>
            <person name="Jarvis E.D."/>
        </authorList>
    </citation>
    <scope>NUCLEOTIDE SEQUENCE [LARGE SCALE GENOMIC DNA]</scope>
</reference>
<keyword evidence="4" id="KW-1185">Reference proteome</keyword>
<protein>
    <recommendedName>
        <fullName evidence="2">FH2 domain-containing protein</fullName>
    </recommendedName>
</protein>
<proteinExistence type="inferred from homology"/>